<proteinExistence type="inferred from homology"/>
<dbReference type="InterPro" id="IPR050426">
    <property type="entry name" value="Glycosyltransferase_28"/>
</dbReference>
<dbReference type="InterPro" id="IPR006326">
    <property type="entry name" value="UDPGT_MGT-like"/>
</dbReference>
<evidence type="ECO:0000256" key="3">
    <source>
        <dbReference type="RuleBase" id="RU003718"/>
    </source>
</evidence>
<keyword evidence="5" id="KW-1185">Reference proteome</keyword>
<dbReference type="FunFam" id="3.40.50.2000:FF:000072">
    <property type="entry name" value="Glycosyl transferase"/>
    <property type="match status" value="1"/>
</dbReference>
<dbReference type="GO" id="GO:0008194">
    <property type="term" value="F:UDP-glycosyltransferase activity"/>
    <property type="evidence" value="ECO:0007669"/>
    <property type="project" value="InterPro"/>
</dbReference>
<gene>
    <name evidence="4" type="ORF">GIY23_00180</name>
</gene>
<dbReference type="PROSITE" id="PS00375">
    <property type="entry name" value="UDPGT"/>
    <property type="match status" value="1"/>
</dbReference>
<evidence type="ECO:0000313" key="4">
    <source>
        <dbReference type="EMBL" id="QGK68207.1"/>
    </source>
</evidence>
<dbReference type="GO" id="GO:0017000">
    <property type="term" value="P:antibiotic biosynthetic process"/>
    <property type="evidence" value="ECO:0007669"/>
    <property type="project" value="UniProtKB-ARBA"/>
</dbReference>
<evidence type="ECO:0000256" key="1">
    <source>
        <dbReference type="ARBA" id="ARBA00009995"/>
    </source>
</evidence>
<dbReference type="Gene3D" id="3.40.50.2000">
    <property type="entry name" value="Glycogen Phosphorylase B"/>
    <property type="match status" value="2"/>
</dbReference>
<dbReference type="InterPro" id="IPR035595">
    <property type="entry name" value="UDP_glycos_trans_CS"/>
</dbReference>
<dbReference type="Pfam" id="PF00201">
    <property type="entry name" value="UDPGT"/>
    <property type="match status" value="1"/>
</dbReference>
<dbReference type="RefSeq" id="WP_154074816.1">
    <property type="nucleotide sequence ID" value="NZ_CP045929.1"/>
</dbReference>
<organism evidence="4 5">
    <name type="scientific">Allosaccharopolyspora coralli</name>
    <dbReference type="NCBI Taxonomy" id="2665642"/>
    <lineage>
        <taxon>Bacteria</taxon>
        <taxon>Bacillati</taxon>
        <taxon>Actinomycetota</taxon>
        <taxon>Actinomycetes</taxon>
        <taxon>Pseudonocardiales</taxon>
        <taxon>Pseudonocardiaceae</taxon>
        <taxon>Allosaccharopolyspora</taxon>
    </lineage>
</organism>
<dbReference type="PANTHER" id="PTHR48050:SF13">
    <property type="entry name" value="STEROL 3-BETA-GLUCOSYLTRANSFERASE UGT80A2"/>
    <property type="match status" value="1"/>
</dbReference>
<sequence>MSKRLLFVALAGHGHVTPTIPLVEELVRRGHRVDYATSSEFAEKVTEAGAEWVELPDLDPFRPPADVGPEVIALWFRHFFAALAAVYPVLLEHCQNRRPDLVCYDATHWPGRLVAAKLEIPAVRTVPNLAENEHYGQVSEELAAGLGPDHPEMVAFAKDVATFAADHDVELDVPATFDVTEALNLVFVPRAFQPAGDTFDYRFQFLGPMVGSRAETEPWSPPDSRRPVLYVSLGSIFTDHPEFYRTCVDAFGDGPWQVAMTIGQTDPAALGPVPATVDVRPWFPQPAVLAHAAAFVTHAGMNSTMEALSCGVPLVTLPQMPEQAVNAERIQHLGLGKRLDTDTLTAETLRATVDEVAANPDTAANLERMRRAIADSGGAARGADLIETQA</sequence>
<name>A0A5Q3QBN4_9PSEU</name>
<dbReference type="GO" id="GO:0016758">
    <property type="term" value="F:hexosyltransferase activity"/>
    <property type="evidence" value="ECO:0007669"/>
    <property type="project" value="InterPro"/>
</dbReference>
<dbReference type="EMBL" id="CP045929">
    <property type="protein sequence ID" value="QGK68207.1"/>
    <property type="molecule type" value="Genomic_DNA"/>
</dbReference>
<evidence type="ECO:0000256" key="2">
    <source>
        <dbReference type="ARBA" id="ARBA00022679"/>
    </source>
</evidence>
<evidence type="ECO:0000313" key="5">
    <source>
        <dbReference type="Proteomes" id="UP000371041"/>
    </source>
</evidence>
<dbReference type="AlphaFoldDB" id="A0A5Q3QBN4"/>
<dbReference type="NCBIfam" id="TIGR01426">
    <property type="entry name" value="MGT"/>
    <property type="match status" value="1"/>
</dbReference>
<reference evidence="5" key="1">
    <citation type="submission" date="2019-11" db="EMBL/GenBank/DDBJ databases">
        <title>The complete genome sequence of Saccharopolyspora sp. E2A.</title>
        <authorList>
            <person name="Zhang G."/>
        </authorList>
    </citation>
    <scope>NUCLEOTIDE SEQUENCE [LARGE SCALE GENOMIC DNA]</scope>
    <source>
        <strain evidence="5">E2A</strain>
    </source>
</reference>
<comment type="similarity">
    <text evidence="1 3">Belongs to the UDP-glycosyltransferase family.</text>
</comment>
<keyword evidence="3" id="KW-0328">Glycosyltransferase</keyword>
<accession>A0A5Q3QBN4</accession>
<dbReference type="CDD" id="cd03784">
    <property type="entry name" value="GT1_Gtf-like"/>
    <property type="match status" value="1"/>
</dbReference>
<protein>
    <submittedName>
        <fullName evidence="4">Glycosyl transferase</fullName>
    </submittedName>
</protein>
<dbReference type="SUPFAM" id="SSF53756">
    <property type="entry name" value="UDP-Glycosyltransferase/glycogen phosphorylase"/>
    <property type="match status" value="1"/>
</dbReference>
<keyword evidence="2 3" id="KW-0808">Transferase</keyword>
<dbReference type="PANTHER" id="PTHR48050">
    <property type="entry name" value="STEROL 3-BETA-GLUCOSYLTRANSFERASE"/>
    <property type="match status" value="1"/>
</dbReference>
<dbReference type="Proteomes" id="UP000371041">
    <property type="component" value="Chromosome"/>
</dbReference>
<dbReference type="KEGG" id="sace:GIY23_00180"/>
<dbReference type="InterPro" id="IPR002213">
    <property type="entry name" value="UDP_glucos_trans"/>
</dbReference>